<keyword evidence="2" id="KW-1185">Reference proteome</keyword>
<evidence type="ECO:0000313" key="2">
    <source>
        <dbReference type="Proteomes" id="UP000828048"/>
    </source>
</evidence>
<sequence>MSPKRLRISEGEKEERCYSDPLNSLPDELIRLILFKITDPKTLFVSSLVSKRIASTLSHSQSLSLLPGEILRLIFSKITDPKTLLACFLVSKRIASTLSHSQSLSLQFPTHLSFPHHFSQFPSTGYLFRRLRNLLRIFNRVRSLRIELPCPCRCPDDTVFKWKAKFGIRCVIVCFLAAKSVSKIDTKIDDKKRRSGRGGRRSRRRTASADDTGWPYFYSLNAGAPCLYASAMHRQMQLLIWWHPNLDCVELVDSKKHGKLSIGGEALIKLRTTMLDWTPKNMSSFITQRPELEKIWYVPKLRLPVSGFEMKEVALMVSRDRNGGGCGGVWEEFEGSSDDALDGGFEDDEHGIFGEAMTQILTKLPLKTTYS</sequence>
<dbReference type="EMBL" id="CM037152">
    <property type="protein sequence ID" value="KAH7834809.1"/>
    <property type="molecule type" value="Genomic_DNA"/>
</dbReference>
<comment type="caution">
    <text evidence="1">The sequence shown here is derived from an EMBL/GenBank/DDBJ whole genome shotgun (WGS) entry which is preliminary data.</text>
</comment>
<protein>
    <submittedName>
        <fullName evidence="1">Uncharacterized protein</fullName>
    </submittedName>
</protein>
<organism evidence="1 2">
    <name type="scientific">Vaccinium darrowii</name>
    <dbReference type="NCBI Taxonomy" id="229202"/>
    <lineage>
        <taxon>Eukaryota</taxon>
        <taxon>Viridiplantae</taxon>
        <taxon>Streptophyta</taxon>
        <taxon>Embryophyta</taxon>
        <taxon>Tracheophyta</taxon>
        <taxon>Spermatophyta</taxon>
        <taxon>Magnoliopsida</taxon>
        <taxon>eudicotyledons</taxon>
        <taxon>Gunneridae</taxon>
        <taxon>Pentapetalae</taxon>
        <taxon>asterids</taxon>
        <taxon>Ericales</taxon>
        <taxon>Ericaceae</taxon>
        <taxon>Vaccinioideae</taxon>
        <taxon>Vaccinieae</taxon>
        <taxon>Vaccinium</taxon>
    </lineage>
</organism>
<evidence type="ECO:0000313" key="1">
    <source>
        <dbReference type="EMBL" id="KAH7834809.1"/>
    </source>
</evidence>
<reference evidence="1 2" key="1">
    <citation type="journal article" date="2021" name="Hortic Res">
        <title>High-quality reference genome and annotation aids understanding of berry development for evergreen blueberry (Vaccinium darrowii).</title>
        <authorList>
            <person name="Yu J."/>
            <person name="Hulse-Kemp A.M."/>
            <person name="Babiker E."/>
            <person name="Staton M."/>
        </authorList>
    </citation>
    <scope>NUCLEOTIDE SEQUENCE [LARGE SCALE GENOMIC DNA]</scope>
    <source>
        <strain evidence="2">cv. NJ 8807/NJ 8810</strain>
        <tissue evidence="1">Young leaf</tissue>
    </source>
</reference>
<proteinExistence type="predicted"/>
<dbReference type="Proteomes" id="UP000828048">
    <property type="component" value="Chromosome 2"/>
</dbReference>
<name>A0ACB7X2L5_9ERIC</name>
<gene>
    <name evidence="1" type="ORF">Vadar_019956</name>
</gene>
<accession>A0ACB7X2L5</accession>